<reference evidence="2 3" key="1">
    <citation type="submission" date="2017-05" db="EMBL/GenBank/DDBJ databases">
        <title>Whole genome sequencing of Yersinia kristensenii.</title>
        <authorList>
            <person name="Campioni F."/>
        </authorList>
    </citation>
    <scope>NUCLEOTIDE SEQUENCE [LARGE SCALE GENOMIC DNA]</scope>
    <source>
        <strain evidence="2 3">CFSAN060538</strain>
    </source>
</reference>
<accession>A0AB73Q0I6</accession>
<dbReference type="Proteomes" id="UP000195840">
    <property type="component" value="Unassembled WGS sequence"/>
</dbReference>
<evidence type="ECO:0000313" key="2">
    <source>
        <dbReference type="EMBL" id="OVZ78954.1"/>
    </source>
</evidence>
<feature type="signal peptide" evidence="1">
    <location>
        <begin position="1"/>
        <end position="18"/>
    </location>
</feature>
<protein>
    <submittedName>
        <fullName evidence="2">Uncharacterized protein</fullName>
    </submittedName>
</protein>
<evidence type="ECO:0000256" key="1">
    <source>
        <dbReference type="SAM" id="SignalP"/>
    </source>
</evidence>
<sequence length="285" mass="32219">MKYFSLMIFLFSITNSYALEFTIEPGVDDADGNQYYSLIVKGDNESKSIDIVLEGNATTAAIKDTLSISCPWGIAEGVRVSMSSSSIDGVMIVDEIYFFNKQLDNVFAKGFTRFENTTWKKPPSLNHFVCENSGVVIKKDIRLGRDYLESNEVVSQGPFLLKGISNVYIKYILNGDLKFIREDEVGDTIVETYKNKKNYAPNVITVFFMEEPLKRKVVSLISWGESNSNVSSMCYKVYAYSYNNAGILSPDLKINDDQNLSMCESKDKKFKYKNASDIRKYLAGK</sequence>
<proteinExistence type="predicted"/>
<organism evidence="2 3">
    <name type="scientific">Yersinia kristensenii</name>
    <dbReference type="NCBI Taxonomy" id="28152"/>
    <lineage>
        <taxon>Bacteria</taxon>
        <taxon>Pseudomonadati</taxon>
        <taxon>Pseudomonadota</taxon>
        <taxon>Gammaproteobacteria</taxon>
        <taxon>Enterobacterales</taxon>
        <taxon>Yersiniaceae</taxon>
        <taxon>Yersinia</taxon>
    </lineage>
</organism>
<feature type="chain" id="PRO_5044492449" evidence="1">
    <location>
        <begin position="19"/>
        <end position="285"/>
    </location>
</feature>
<keyword evidence="3" id="KW-1185">Reference proteome</keyword>
<dbReference type="EMBL" id="NHOG01000019">
    <property type="protein sequence ID" value="OVZ78954.1"/>
    <property type="molecule type" value="Genomic_DNA"/>
</dbReference>
<name>A0AB73Q0I6_YERKR</name>
<keyword evidence="1" id="KW-0732">Signal</keyword>
<gene>
    <name evidence="2" type="ORF">CBW52_17780</name>
</gene>
<comment type="caution">
    <text evidence="2">The sequence shown here is derived from an EMBL/GenBank/DDBJ whole genome shotgun (WGS) entry which is preliminary data.</text>
</comment>
<dbReference type="AlphaFoldDB" id="A0AB73Q0I6"/>
<dbReference type="RefSeq" id="WP_087795689.1">
    <property type="nucleotide sequence ID" value="NZ_CAWNET010000011.1"/>
</dbReference>
<evidence type="ECO:0000313" key="3">
    <source>
        <dbReference type="Proteomes" id="UP000195840"/>
    </source>
</evidence>